<evidence type="ECO:0000313" key="1">
    <source>
        <dbReference type="EMBL" id="KKL55402.1"/>
    </source>
</evidence>
<sequence length="220" mass="24173">MTDGKGTCKHGEFVLVDGCPQCIEERLSAASEIEANEGEVVKADGIPITEPLTETTLATLPGSDLDVVGYHQQALGLQAFAEKMVITDVDDVKRVTDDLVIIGKLKKDMLTKKKEYTAPLRSQVDAILDTYNILMVPVLKADQIYQLKMLAYLAEQKRKAEAIEQANQMRMEAARKEAEVSGGVISESVNLTEVPPEPPKTTRTNLGSVSTMDCWKYEVV</sequence>
<dbReference type="AlphaFoldDB" id="A0A0F9FW94"/>
<dbReference type="EMBL" id="LAZR01030852">
    <property type="protein sequence ID" value="KKL55402.1"/>
    <property type="molecule type" value="Genomic_DNA"/>
</dbReference>
<organism evidence="1">
    <name type="scientific">marine sediment metagenome</name>
    <dbReference type="NCBI Taxonomy" id="412755"/>
    <lineage>
        <taxon>unclassified sequences</taxon>
        <taxon>metagenomes</taxon>
        <taxon>ecological metagenomes</taxon>
    </lineage>
</organism>
<protein>
    <submittedName>
        <fullName evidence="1">Uncharacterized protein</fullName>
    </submittedName>
</protein>
<name>A0A0F9FW94_9ZZZZ</name>
<feature type="non-terminal residue" evidence="1">
    <location>
        <position position="220"/>
    </location>
</feature>
<proteinExistence type="predicted"/>
<accession>A0A0F9FW94</accession>
<gene>
    <name evidence="1" type="ORF">LCGC14_2255800</name>
</gene>
<comment type="caution">
    <text evidence="1">The sequence shown here is derived from an EMBL/GenBank/DDBJ whole genome shotgun (WGS) entry which is preliminary data.</text>
</comment>
<reference evidence="1" key="1">
    <citation type="journal article" date="2015" name="Nature">
        <title>Complex archaea that bridge the gap between prokaryotes and eukaryotes.</title>
        <authorList>
            <person name="Spang A."/>
            <person name="Saw J.H."/>
            <person name="Jorgensen S.L."/>
            <person name="Zaremba-Niedzwiedzka K."/>
            <person name="Martijn J."/>
            <person name="Lind A.E."/>
            <person name="van Eijk R."/>
            <person name="Schleper C."/>
            <person name="Guy L."/>
            <person name="Ettema T.J."/>
        </authorList>
    </citation>
    <scope>NUCLEOTIDE SEQUENCE</scope>
</reference>